<gene>
    <name evidence="1" type="ORF">ENR15_12955</name>
</gene>
<dbReference type="Gene3D" id="2.60.120.1440">
    <property type="match status" value="1"/>
</dbReference>
<dbReference type="PANTHER" id="PTHR38731">
    <property type="entry name" value="LIPL45-RELATED LIPOPROTEIN-RELATED"/>
    <property type="match status" value="1"/>
</dbReference>
<dbReference type="AlphaFoldDB" id="A0A7C3ZL24"/>
<reference evidence="1" key="1">
    <citation type="journal article" date="2020" name="mSystems">
        <title>Genome- and Community-Level Interaction Insights into Carbon Utilization and Element Cycling Functions of Hydrothermarchaeota in Hydrothermal Sediment.</title>
        <authorList>
            <person name="Zhou Z."/>
            <person name="Liu Y."/>
            <person name="Xu W."/>
            <person name="Pan J."/>
            <person name="Luo Z.H."/>
            <person name="Li M."/>
        </authorList>
    </citation>
    <scope>NUCLEOTIDE SEQUENCE [LARGE SCALE GENOMIC DNA]</scope>
    <source>
        <strain evidence="1">SpSt-374</strain>
    </source>
</reference>
<sequence length="359" mass="37651">MWKAYSLDRCLGWPGVVLGLSLIAISAGELAAAAIPGHELPHKNTDRLFQREQLGKSLTGDAQGAEISVTSFELTPLPVMAQNGTPGLRVDTIWGSGTVTIVSGGQERVASSGDVLALGDELISSEGANVRLVLDNNRGSVEVAEFSHFRIDEISGDQVELDVRKGRVRLSLGQISSNPRADNSAPAVANAPILLSAAEPLFLQSQGNSGSNYNFRVRTPTGVAGVRGTSFGVNVGPNGQTGISSLDGTVAAIAQEQQVLVESGQYSGISPNADDPRATAANPVLTYLKAVVEGSKGSKTLSLTGAVHPLDLVYVNGLAIETDPDGNFALQIPRPASRRLRFVVRGPAVRERVYVIPVN</sequence>
<protein>
    <submittedName>
        <fullName evidence="1">Uncharacterized protein</fullName>
    </submittedName>
</protein>
<organism evidence="1">
    <name type="scientific">Planktothricoides sp. SpSt-374</name>
    <dbReference type="NCBI Taxonomy" id="2282167"/>
    <lineage>
        <taxon>Bacteria</taxon>
        <taxon>Bacillati</taxon>
        <taxon>Cyanobacteriota</taxon>
        <taxon>Cyanophyceae</taxon>
        <taxon>Oscillatoriophycideae</taxon>
        <taxon>Oscillatoriales</taxon>
        <taxon>Oscillatoriaceae</taxon>
        <taxon>Planktothricoides</taxon>
    </lineage>
</organism>
<comment type="caution">
    <text evidence="1">The sequence shown here is derived from an EMBL/GenBank/DDBJ whole genome shotgun (WGS) entry which is preliminary data.</text>
</comment>
<proteinExistence type="predicted"/>
<name>A0A7C3ZL24_9CYAN</name>
<dbReference type="EMBL" id="DSPX01000129">
    <property type="protein sequence ID" value="HGG01522.1"/>
    <property type="molecule type" value="Genomic_DNA"/>
</dbReference>
<evidence type="ECO:0000313" key="1">
    <source>
        <dbReference type="EMBL" id="HGG01522.1"/>
    </source>
</evidence>
<accession>A0A7C3ZL24</accession>